<evidence type="ECO:0000256" key="1">
    <source>
        <dbReference type="ARBA" id="ARBA00022908"/>
    </source>
</evidence>
<feature type="domain" description="Tyr recombinase" evidence="3">
    <location>
        <begin position="178"/>
        <end position="361"/>
    </location>
</feature>
<protein>
    <submittedName>
        <fullName evidence="4">Integrase</fullName>
    </submittedName>
</protein>
<dbReference type="RefSeq" id="WP_354270266.1">
    <property type="nucleotide sequence ID" value="NZ_JBEPTQ010000002.1"/>
</dbReference>
<evidence type="ECO:0000313" key="5">
    <source>
        <dbReference type="Proteomes" id="UP001549291"/>
    </source>
</evidence>
<keyword evidence="2" id="KW-0233">DNA recombination</keyword>
<dbReference type="Pfam" id="PF00589">
    <property type="entry name" value="Phage_integrase"/>
    <property type="match status" value="1"/>
</dbReference>
<keyword evidence="5" id="KW-1185">Reference proteome</keyword>
<dbReference type="EMBL" id="JBEPTQ010000002">
    <property type="protein sequence ID" value="MET4721951.1"/>
    <property type="molecule type" value="Genomic_DNA"/>
</dbReference>
<dbReference type="InterPro" id="IPR013762">
    <property type="entry name" value="Integrase-like_cat_sf"/>
</dbReference>
<reference evidence="4 5" key="1">
    <citation type="submission" date="2024-06" db="EMBL/GenBank/DDBJ databases">
        <title>Genomic Encyclopedia of Type Strains, Phase V (KMG-V): Genome sequencing to study the core and pangenomes of soil and plant-associated prokaryotes.</title>
        <authorList>
            <person name="Whitman W."/>
        </authorList>
    </citation>
    <scope>NUCLEOTIDE SEQUENCE [LARGE SCALE GENOMIC DNA]</scope>
    <source>
        <strain evidence="4 5">USDA 160</strain>
    </source>
</reference>
<evidence type="ECO:0000256" key="2">
    <source>
        <dbReference type="ARBA" id="ARBA00023172"/>
    </source>
</evidence>
<dbReference type="Proteomes" id="UP001549291">
    <property type="component" value="Unassembled WGS sequence"/>
</dbReference>
<accession>A0ABV2RYD9</accession>
<dbReference type="InterPro" id="IPR050090">
    <property type="entry name" value="Tyrosine_recombinase_XerCD"/>
</dbReference>
<gene>
    <name evidence="4" type="ORF">ABIF63_006057</name>
</gene>
<proteinExistence type="predicted"/>
<sequence length="382" mass="44201">MSLYRPKRSPFWHYDFRIDRYRFSGSTKLRDADDAARFEEARKVDAQIIVDRIRAAGAEPLTLKAACDRWWNTHGAKLADAKIKSALDRLVEIIGAKTYLHDINDDVVARMVEERAKDVRRDQVDEEGRQLYRPITATTVNRTLDLLRRVVRRARDNWNAAIVREPVWKKHRLKETKRPVREITAAEESTLDQVEDLDFAELRRFAIITGLRRANLVLTWSQVDFELAVIRVIAKGGVPRVLPLSTEAYALLWKRRGQHAEFVFTFKARRTRRCPHHGTLQIKGERYPITYYGLGSRKRVTWKAAGVDARIHDLRHTTGMRTLRKTGNLRVVQRILGHTDIAITSKFYTDATVEDMRAAMEATAPRQGEQIELKAIEHKSSK</sequence>
<name>A0ABV2RYD9_BRAJP</name>
<evidence type="ECO:0000259" key="3">
    <source>
        <dbReference type="PROSITE" id="PS51898"/>
    </source>
</evidence>
<comment type="caution">
    <text evidence="4">The sequence shown here is derived from an EMBL/GenBank/DDBJ whole genome shotgun (WGS) entry which is preliminary data.</text>
</comment>
<organism evidence="4 5">
    <name type="scientific">Bradyrhizobium japonicum</name>
    <dbReference type="NCBI Taxonomy" id="375"/>
    <lineage>
        <taxon>Bacteria</taxon>
        <taxon>Pseudomonadati</taxon>
        <taxon>Pseudomonadota</taxon>
        <taxon>Alphaproteobacteria</taxon>
        <taxon>Hyphomicrobiales</taxon>
        <taxon>Nitrobacteraceae</taxon>
        <taxon>Bradyrhizobium</taxon>
    </lineage>
</organism>
<dbReference type="PROSITE" id="PS51898">
    <property type="entry name" value="TYR_RECOMBINASE"/>
    <property type="match status" value="1"/>
</dbReference>
<dbReference type="Gene3D" id="1.10.443.10">
    <property type="entry name" value="Intergrase catalytic core"/>
    <property type="match status" value="1"/>
</dbReference>
<dbReference type="PANTHER" id="PTHR30349">
    <property type="entry name" value="PHAGE INTEGRASE-RELATED"/>
    <property type="match status" value="1"/>
</dbReference>
<keyword evidence="1" id="KW-0229">DNA integration</keyword>
<evidence type="ECO:0000313" key="4">
    <source>
        <dbReference type="EMBL" id="MET4721951.1"/>
    </source>
</evidence>
<dbReference type="PANTHER" id="PTHR30349:SF64">
    <property type="entry name" value="PROPHAGE INTEGRASE INTD-RELATED"/>
    <property type="match status" value="1"/>
</dbReference>
<dbReference type="InterPro" id="IPR002104">
    <property type="entry name" value="Integrase_catalytic"/>
</dbReference>
<dbReference type="SUPFAM" id="SSF56349">
    <property type="entry name" value="DNA breaking-rejoining enzymes"/>
    <property type="match status" value="1"/>
</dbReference>
<dbReference type="InterPro" id="IPR011010">
    <property type="entry name" value="DNA_brk_join_enz"/>
</dbReference>